<name>A0A9R0Q0F9_TRITD</name>
<dbReference type="Gramene" id="TRITD1Av1G004010.1">
    <property type="protein sequence ID" value="TRITD1Av1G004010.1"/>
    <property type="gene ID" value="TRITD1Av1G004010"/>
</dbReference>
<sequence length="70" mass="7654">MMDDAGSLMTTKGSCSETTTSCSMLSAQLESLIMRRWDTSIVRVHLTGAFCEILARSLIACLPACSFQFK</sequence>
<evidence type="ECO:0000313" key="1">
    <source>
        <dbReference type="EMBL" id="VAH00434.1"/>
    </source>
</evidence>
<protein>
    <submittedName>
        <fullName evidence="1">Uncharacterized protein</fullName>
    </submittedName>
</protein>
<dbReference type="AlphaFoldDB" id="A0A9R0Q0F9"/>
<keyword evidence="2" id="KW-1185">Reference proteome</keyword>
<proteinExistence type="predicted"/>
<dbReference type="EMBL" id="LT934111">
    <property type="protein sequence ID" value="VAH00434.1"/>
    <property type="molecule type" value="Genomic_DNA"/>
</dbReference>
<evidence type="ECO:0000313" key="2">
    <source>
        <dbReference type="Proteomes" id="UP000324705"/>
    </source>
</evidence>
<accession>A0A9R0Q0F9</accession>
<gene>
    <name evidence="1" type="ORF">TRITD_1Av1G004010</name>
</gene>
<dbReference type="Proteomes" id="UP000324705">
    <property type="component" value="Chromosome 1A"/>
</dbReference>
<reference evidence="1 2" key="1">
    <citation type="submission" date="2017-09" db="EMBL/GenBank/DDBJ databases">
        <authorList>
            <consortium name="International Durum Wheat Genome Sequencing Consortium (IDWGSC)"/>
            <person name="Milanesi L."/>
        </authorList>
    </citation>
    <scope>NUCLEOTIDE SEQUENCE [LARGE SCALE GENOMIC DNA]</scope>
    <source>
        <strain evidence="2">cv. Svevo</strain>
    </source>
</reference>
<organism evidence="1 2">
    <name type="scientific">Triticum turgidum subsp. durum</name>
    <name type="common">Durum wheat</name>
    <name type="synonym">Triticum durum</name>
    <dbReference type="NCBI Taxonomy" id="4567"/>
    <lineage>
        <taxon>Eukaryota</taxon>
        <taxon>Viridiplantae</taxon>
        <taxon>Streptophyta</taxon>
        <taxon>Embryophyta</taxon>
        <taxon>Tracheophyta</taxon>
        <taxon>Spermatophyta</taxon>
        <taxon>Magnoliopsida</taxon>
        <taxon>Liliopsida</taxon>
        <taxon>Poales</taxon>
        <taxon>Poaceae</taxon>
        <taxon>BOP clade</taxon>
        <taxon>Pooideae</taxon>
        <taxon>Triticodae</taxon>
        <taxon>Triticeae</taxon>
        <taxon>Triticinae</taxon>
        <taxon>Triticum</taxon>
    </lineage>
</organism>